<dbReference type="Pfam" id="PF20233">
    <property type="entry name" value="DUF6590"/>
    <property type="match status" value="1"/>
</dbReference>
<dbReference type="Gene3D" id="3.40.50.300">
    <property type="entry name" value="P-loop containing nucleotide triphosphate hydrolases"/>
    <property type="match status" value="1"/>
</dbReference>
<dbReference type="OrthoDB" id="1577640at2759"/>
<comment type="caution">
    <text evidence="5">The sequence shown here is derived from an EMBL/GenBank/DDBJ whole genome shotgun (WGS) entry which is preliminary data.</text>
</comment>
<feature type="domain" description="Nucleoside phosphorylase" evidence="2">
    <location>
        <begin position="18"/>
        <end position="309"/>
    </location>
</feature>
<gene>
    <name evidence="5" type="ORF">Asppvi_005934</name>
</gene>
<protein>
    <recommendedName>
        <fullName evidence="7">Nucleoside phosphorylase domain-containing protein</fullName>
    </recommendedName>
</protein>
<dbReference type="InterPro" id="IPR027417">
    <property type="entry name" value="P-loop_NTPase"/>
</dbReference>
<dbReference type="AlphaFoldDB" id="A0A9P3B939"/>
<dbReference type="InterPro" id="IPR035994">
    <property type="entry name" value="Nucleoside_phosphorylase_sf"/>
</dbReference>
<dbReference type="InterPro" id="IPR053137">
    <property type="entry name" value="NLR-like"/>
</dbReference>
<dbReference type="SUPFAM" id="SSF52540">
    <property type="entry name" value="P-loop containing nucleoside triphosphate hydrolases"/>
    <property type="match status" value="1"/>
</dbReference>
<evidence type="ECO:0000256" key="1">
    <source>
        <dbReference type="ARBA" id="ARBA00022737"/>
    </source>
</evidence>
<dbReference type="InterPro" id="IPR000845">
    <property type="entry name" value="Nucleoside_phosphorylase_d"/>
</dbReference>
<evidence type="ECO:0000259" key="2">
    <source>
        <dbReference type="Pfam" id="PF01048"/>
    </source>
</evidence>
<evidence type="ECO:0000313" key="6">
    <source>
        <dbReference type="Proteomes" id="UP001043456"/>
    </source>
</evidence>
<dbReference type="GO" id="GO:0009116">
    <property type="term" value="P:nucleoside metabolic process"/>
    <property type="evidence" value="ECO:0007669"/>
    <property type="project" value="InterPro"/>
</dbReference>
<evidence type="ECO:0008006" key="7">
    <source>
        <dbReference type="Google" id="ProtNLM"/>
    </source>
</evidence>
<evidence type="ECO:0000259" key="4">
    <source>
        <dbReference type="Pfam" id="PF24883"/>
    </source>
</evidence>
<dbReference type="SUPFAM" id="SSF53167">
    <property type="entry name" value="Purine and uridine phosphorylases"/>
    <property type="match status" value="1"/>
</dbReference>
<accession>A0A9P3B939</accession>
<dbReference type="Pfam" id="PF24883">
    <property type="entry name" value="NPHP3_N"/>
    <property type="match status" value="1"/>
</dbReference>
<sequence>MAAVPTPLLKPHDYTVAWICALAIEMAAAEAMLDARHPALPTVPGDDNTYIAGRVGSHNVIIMCLPAGVYGTTSAANVASQMRLTFKGIRFGLMVGIAGGVPSADHDIRLGDVVVSKPTRDSGGVIQYDYGKAVSGGHLERTGVLNKPPTMLLTAVTALQSAHIADKSRIPDLIADLAERRPRMREKFTYDSRREDLLFEAQYNHIGPAITCNGCDRHRLVTRAPRDGNDPVIHYGLIASGNQVIKDGWTRDRLARGLGIMCFEMEAAGLVDTFPCLVIRGICDYADSHKNKQWQEYAAATAAGYAKELLSMVHAVHVADTVNLSSPTKKIPVVRSSKALSKSWGSSTWLPWQHGDLDEAIFRRISAYEHENVHRRLAHKRVLGRVQWFLDHPDFKAWLEEKKFSRLWCSGKINSGKTMIASAAIDAAKSRSKEHSAPTVFFYCESDRPDELNGSYILSSLIEQLCGYLRAKDRGYPNDVADALNRFFGKKRVIPDFDDLKDVFIQLFYHIPDTVYIIDGLDALNPDQSKDLFELFRFLFCGSGSASDSRILIFSREQLPGYTGIPLFMAGIHRISTTSNVTPDLQTLRNRKAYSIRGESCGVYGLSLDWRYQVQISPGEFFVVGRVFAILWHEGRGQQGTVISDFISQGESTQGQFTRGRFGEEIFSGIRRMVVVRAMSESAWCLPITTYSGQGVAEPGIDPAKHAIIYMRGSVPTCKANEPRMNKEPLEVEPARPDEKLDEMSRLNFGKVYTVEHNVKVRPIGMISRSSMAKFRGYVSNEFRLGI</sequence>
<reference evidence="5 6" key="1">
    <citation type="submission" date="2018-10" db="EMBL/GenBank/DDBJ databases">
        <title>Pan-genome distribution and transcriptional activeness of fungal secondary metabolism genes in Aspergillus section Fumigati.</title>
        <authorList>
            <person name="Takahashi H."/>
            <person name="Umemura M."/>
            <person name="Ninomiya A."/>
            <person name="Kusuya Y."/>
            <person name="Urayama S."/>
            <person name="Shimizu M."/>
            <person name="Watanabe A."/>
            <person name="Kamei K."/>
            <person name="Yaguchi T."/>
            <person name="Hagiwara D."/>
        </authorList>
    </citation>
    <scope>NUCLEOTIDE SEQUENCE [LARGE SCALE GENOMIC DNA]</scope>
    <source>
        <strain evidence="5 6">IFM 55266</strain>
    </source>
</reference>
<dbReference type="InterPro" id="IPR056884">
    <property type="entry name" value="NPHP3-like_N"/>
</dbReference>
<keyword evidence="6" id="KW-1185">Reference proteome</keyword>
<organism evidence="5 6">
    <name type="scientific">Aspergillus pseudoviridinutans</name>
    <dbReference type="NCBI Taxonomy" id="1517512"/>
    <lineage>
        <taxon>Eukaryota</taxon>
        <taxon>Fungi</taxon>
        <taxon>Dikarya</taxon>
        <taxon>Ascomycota</taxon>
        <taxon>Pezizomycotina</taxon>
        <taxon>Eurotiomycetes</taxon>
        <taxon>Eurotiomycetidae</taxon>
        <taxon>Eurotiales</taxon>
        <taxon>Aspergillaceae</taxon>
        <taxon>Aspergillus</taxon>
        <taxon>Aspergillus subgen. Fumigati</taxon>
    </lineage>
</organism>
<feature type="domain" description="Nephrocystin 3-like N-terminal" evidence="4">
    <location>
        <begin position="386"/>
        <end position="556"/>
    </location>
</feature>
<dbReference type="Proteomes" id="UP001043456">
    <property type="component" value="Unassembled WGS sequence"/>
</dbReference>
<evidence type="ECO:0000313" key="5">
    <source>
        <dbReference type="EMBL" id="GIJ87032.1"/>
    </source>
</evidence>
<proteinExistence type="predicted"/>
<dbReference type="InterPro" id="IPR046497">
    <property type="entry name" value="DUF6590"/>
</dbReference>
<keyword evidence="1" id="KW-0677">Repeat</keyword>
<dbReference type="Pfam" id="PF01048">
    <property type="entry name" value="PNP_UDP_1"/>
    <property type="match status" value="1"/>
</dbReference>
<feature type="domain" description="DUF6590" evidence="3">
    <location>
        <begin position="620"/>
        <end position="776"/>
    </location>
</feature>
<dbReference type="RefSeq" id="XP_043157778.1">
    <property type="nucleotide sequence ID" value="XM_043301843.1"/>
</dbReference>
<dbReference type="GO" id="GO:0003824">
    <property type="term" value="F:catalytic activity"/>
    <property type="evidence" value="ECO:0007669"/>
    <property type="project" value="InterPro"/>
</dbReference>
<evidence type="ECO:0000259" key="3">
    <source>
        <dbReference type="Pfam" id="PF20233"/>
    </source>
</evidence>
<dbReference type="GeneID" id="67004545"/>
<dbReference type="PANTHER" id="PTHR46082:SF11">
    <property type="entry name" value="AAA+ ATPASE DOMAIN-CONTAINING PROTEIN-RELATED"/>
    <property type="match status" value="1"/>
</dbReference>
<dbReference type="Gene3D" id="3.40.50.1580">
    <property type="entry name" value="Nucleoside phosphorylase domain"/>
    <property type="match status" value="1"/>
</dbReference>
<dbReference type="PANTHER" id="PTHR46082">
    <property type="entry name" value="ATP/GTP-BINDING PROTEIN-RELATED"/>
    <property type="match status" value="1"/>
</dbReference>
<name>A0A9P3B939_9EURO</name>
<dbReference type="EMBL" id="BHVY01000004">
    <property type="protein sequence ID" value="GIJ87032.1"/>
    <property type="molecule type" value="Genomic_DNA"/>
</dbReference>